<comment type="function">
    <text evidence="1 4">Assembles around the rod to form the L-ring and probably protects the motor/basal body from shearing forces during rotation.</text>
</comment>
<sequence length="379" mass="39119" precursor="true">MTLRARSAAWLLALAATVAAAAPARTPPQEAPTRPLRSLVHVEGVRENQLVGYGIVVGLNGSGDSTQVKAAGQSVSNLLKQFGVKLPERTESKSKNVATVMVSAVFPPGYRKGQQIDITVSSLGDAKSLRGGTLLLTPLRAADGEVYALAQGNVVVGGVSAAGASGSSVTINTPTSGRVPNGATVEREIETDFDAGGAVRLSLKRPNFETATAVVEAINRRWAGAATTRDGTTVEVAAPRDPTERVAFVAALGRLPIATGAEVPKVVFNSRTGTVVIAEGVRVRPAAVSHGALRVVISETPQVSQPTPFSRGGETAVVPRSDVQVDQQGGGRMFRWPASTSLQTIVDVINATGATPDDVMAILQALDEAGAIDGELVVI</sequence>
<dbReference type="RefSeq" id="WP_014428190.1">
    <property type="nucleotide sequence ID" value="NC_017075.1"/>
</dbReference>
<dbReference type="GO" id="GO:0009428">
    <property type="term" value="C:bacterial-type flagellum basal body, distal rod, P ring"/>
    <property type="evidence" value="ECO:0007669"/>
    <property type="project" value="InterPro"/>
</dbReference>
<evidence type="ECO:0000256" key="2">
    <source>
        <dbReference type="ARBA" id="ARBA00022729"/>
    </source>
</evidence>
<comment type="similarity">
    <text evidence="4">Belongs to the FlgI family.</text>
</comment>
<keyword evidence="6" id="KW-1185">Reference proteome</keyword>
<keyword evidence="4" id="KW-0574">Periplasm</keyword>
<evidence type="ECO:0000256" key="4">
    <source>
        <dbReference type="HAMAP-Rule" id="MF_00416"/>
    </source>
</evidence>
<evidence type="ECO:0000313" key="5">
    <source>
        <dbReference type="EMBL" id="BAL95327.1"/>
    </source>
</evidence>
<dbReference type="eggNOG" id="COG1706">
    <property type="taxonomic scope" value="Bacteria"/>
</dbReference>
<name>I0HQP0_RUBGI</name>
<keyword evidence="5" id="KW-0282">Flagellum</keyword>
<dbReference type="GO" id="GO:0071973">
    <property type="term" value="P:bacterial-type flagellum-dependent cell motility"/>
    <property type="evidence" value="ECO:0007669"/>
    <property type="project" value="InterPro"/>
</dbReference>
<dbReference type="PANTHER" id="PTHR30381:SF0">
    <property type="entry name" value="FLAGELLAR P-RING PROTEIN"/>
    <property type="match status" value="1"/>
</dbReference>
<dbReference type="HOGENOM" id="CLU_045235_1_0_4"/>
<evidence type="ECO:0000313" key="6">
    <source>
        <dbReference type="Proteomes" id="UP000007883"/>
    </source>
</evidence>
<dbReference type="Proteomes" id="UP000007883">
    <property type="component" value="Chromosome"/>
</dbReference>
<dbReference type="PRINTS" id="PR01010">
    <property type="entry name" value="FLGPRINGFLGI"/>
</dbReference>
<protein>
    <recommendedName>
        <fullName evidence="4">Flagellar P-ring protein</fullName>
    </recommendedName>
    <alternativeName>
        <fullName evidence="4">Basal body P-ring protein</fullName>
    </alternativeName>
</protein>
<dbReference type="InterPro" id="IPR001782">
    <property type="entry name" value="Flag_FlgI"/>
</dbReference>
<keyword evidence="2 4" id="KW-0732">Signal</keyword>
<keyword evidence="3 4" id="KW-0975">Bacterial flagellum</keyword>
<reference evidence="5 6" key="1">
    <citation type="journal article" date="2012" name="J. Bacteriol.">
        <title>Complete genome sequence of phototrophic betaproteobacterium Rubrivivax gelatinosus IL144.</title>
        <authorList>
            <person name="Nagashima S."/>
            <person name="Kamimura A."/>
            <person name="Shimizu T."/>
            <person name="Nakamura-isaki S."/>
            <person name="Aono E."/>
            <person name="Sakamoto K."/>
            <person name="Ichikawa N."/>
            <person name="Nakazawa H."/>
            <person name="Sekine M."/>
            <person name="Yamazaki S."/>
            <person name="Fujita N."/>
            <person name="Shimada K."/>
            <person name="Hanada S."/>
            <person name="Nagashima K.V.P."/>
        </authorList>
    </citation>
    <scope>NUCLEOTIDE SEQUENCE [LARGE SCALE GENOMIC DNA]</scope>
    <source>
        <strain evidence="6">NBRC 100245 / IL144</strain>
    </source>
</reference>
<evidence type="ECO:0000256" key="1">
    <source>
        <dbReference type="ARBA" id="ARBA00002591"/>
    </source>
</evidence>
<dbReference type="EMBL" id="AP012320">
    <property type="protein sequence ID" value="BAL95327.1"/>
    <property type="molecule type" value="Genomic_DNA"/>
</dbReference>
<dbReference type="GO" id="GO:0005198">
    <property type="term" value="F:structural molecule activity"/>
    <property type="evidence" value="ECO:0007669"/>
    <property type="project" value="InterPro"/>
</dbReference>
<dbReference type="Pfam" id="PF02119">
    <property type="entry name" value="FlgI"/>
    <property type="match status" value="1"/>
</dbReference>
<dbReference type="NCBIfam" id="NF003676">
    <property type="entry name" value="PRK05303.1"/>
    <property type="match status" value="1"/>
</dbReference>
<gene>
    <name evidence="5" type="primary">lfgI</name>
    <name evidence="4" type="synonym">flgI</name>
    <name evidence="5" type="ordered locus">RGE_19860</name>
</gene>
<keyword evidence="5" id="KW-0969">Cilium</keyword>
<dbReference type="STRING" id="983917.RGE_19860"/>
<dbReference type="AlphaFoldDB" id="I0HQP0"/>
<organism evidence="5 6">
    <name type="scientific">Rubrivivax gelatinosus (strain NBRC 100245 / IL144)</name>
    <dbReference type="NCBI Taxonomy" id="983917"/>
    <lineage>
        <taxon>Bacteria</taxon>
        <taxon>Pseudomonadati</taxon>
        <taxon>Pseudomonadota</taxon>
        <taxon>Betaproteobacteria</taxon>
        <taxon>Burkholderiales</taxon>
        <taxon>Sphaerotilaceae</taxon>
        <taxon>Rubrivivax</taxon>
    </lineage>
</organism>
<proteinExistence type="inferred from homology"/>
<feature type="signal peptide" evidence="4">
    <location>
        <begin position="1"/>
        <end position="21"/>
    </location>
</feature>
<comment type="subcellular location">
    <subcellularLocation>
        <location evidence="4">Periplasm</location>
    </subcellularLocation>
    <subcellularLocation>
        <location evidence="4">Bacterial flagellum basal body</location>
    </subcellularLocation>
</comment>
<dbReference type="GO" id="GO:0030288">
    <property type="term" value="C:outer membrane-bounded periplasmic space"/>
    <property type="evidence" value="ECO:0007669"/>
    <property type="project" value="InterPro"/>
</dbReference>
<dbReference type="KEGG" id="rge:RGE_19860"/>
<dbReference type="HAMAP" id="MF_00416">
    <property type="entry name" value="FlgI"/>
    <property type="match status" value="1"/>
</dbReference>
<evidence type="ECO:0000256" key="3">
    <source>
        <dbReference type="ARBA" id="ARBA00023143"/>
    </source>
</evidence>
<dbReference type="PATRIC" id="fig|983917.3.peg.1916"/>
<keyword evidence="5" id="KW-0966">Cell projection</keyword>
<comment type="subunit">
    <text evidence="4">The basal body constitutes a major portion of the flagellar organelle and consists of four rings (L,P,S, and M) mounted on a central rod.</text>
</comment>
<accession>I0HQP0</accession>
<feature type="chain" id="PRO_5009014128" description="Flagellar P-ring protein" evidence="4">
    <location>
        <begin position="22"/>
        <end position="379"/>
    </location>
</feature>
<dbReference type="PANTHER" id="PTHR30381">
    <property type="entry name" value="FLAGELLAR P-RING PERIPLASMIC PROTEIN FLGI"/>
    <property type="match status" value="1"/>
</dbReference>